<evidence type="ECO:0000313" key="1">
    <source>
        <dbReference type="EMBL" id="CAD8651658.1"/>
    </source>
</evidence>
<protein>
    <submittedName>
        <fullName evidence="1">Uncharacterized protein</fullName>
    </submittedName>
</protein>
<gene>
    <name evidence="1" type="ORF">CCUR1050_LOCUS27262</name>
</gene>
<reference evidence="1" key="1">
    <citation type="submission" date="2021-01" db="EMBL/GenBank/DDBJ databases">
        <authorList>
            <person name="Corre E."/>
            <person name="Pelletier E."/>
            <person name="Niang G."/>
            <person name="Scheremetjew M."/>
            <person name="Finn R."/>
            <person name="Kale V."/>
            <person name="Holt S."/>
            <person name="Cochrane G."/>
            <person name="Meng A."/>
            <person name="Brown T."/>
            <person name="Cohen L."/>
        </authorList>
    </citation>
    <scope>NUCLEOTIDE SEQUENCE</scope>
    <source>
        <strain evidence="1">CCAP979/52</strain>
    </source>
</reference>
<organism evidence="1">
    <name type="scientific">Cryptomonas curvata</name>
    <dbReference type="NCBI Taxonomy" id="233186"/>
    <lineage>
        <taxon>Eukaryota</taxon>
        <taxon>Cryptophyceae</taxon>
        <taxon>Cryptomonadales</taxon>
        <taxon>Cryptomonadaceae</taxon>
        <taxon>Cryptomonas</taxon>
    </lineage>
</organism>
<accession>A0A7S0QW56</accession>
<name>A0A7S0QW56_9CRYP</name>
<proteinExistence type="predicted"/>
<sequence length="144" mass="15954">MQHTFLSSRQALHTLDEGSFVAVWEFGLHAALWLEDEQALPVPARRRVPTRPLEHGALVCSTGDQPRLGGGAAVAAAGLPYRQKFCQCLFLPVLRLVARGGRSKVHSRLDAAYFCAFWMMLQFPPPPGLMTQGAVYALWPRPRS</sequence>
<dbReference type="AlphaFoldDB" id="A0A7S0QW56"/>
<dbReference type="EMBL" id="HBEZ01049565">
    <property type="protein sequence ID" value="CAD8651658.1"/>
    <property type="molecule type" value="Transcribed_RNA"/>
</dbReference>